<evidence type="ECO:0000313" key="6">
    <source>
        <dbReference type="EMBL" id="WVZ90807.1"/>
    </source>
</evidence>
<protein>
    <recommendedName>
        <fullName evidence="5">Protein kinase domain-containing protein</fullName>
    </recommendedName>
</protein>
<feature type="signal peptide" evidence="4">
    <location>
        <begin position="1"/>
        <end position="32"/>
    </location>
</feature>
<dbReference type="Gene3D" id="3.30.200.20">
    <property type="entry name" value="Phosphorylase Kinase, domain 1"/>
    <property type="match status" value="1"/>
</dbReference>
<dbReference type="GO" id="GO:0005524">
    <property type="term" value="F:ATP binding"/>
    <property type="evidence" value="ECO:0007669"/>
    <property type="project" value="UniProtKB-UniRule"/>
</dbReference>
<keyword evidence="2 4" id="KW-0732">Signal</keyword>
<dbReference type="PROSITE" id="PS00107">
    <property type="entry name" value="PROTEIN_KINASE_ATP"/>
    <property type="match status" value="1"/>
</dbReference>
<evidence type="ECO:0000313" key="7">
    <source>
        <dbReference type="Proteomes" id="UP001341281"/>
    </source>
</evidence>
<dbReference type="InterPro" id="IPR000719">
    <property type="entry name" value="Prot_kinase_dom"/>
</dbReference>
<name>A0AAQ3XC18_PASNO</name>
<dbReference type="AlphaFoldDB" id="A0AAQ3XC18"/>
<organism evidence="6 7">
    <name type="scientific">Paspalum notatum var. saurae</name>
    <dbReference type="NCBI Taxonomy" id="547442"/>
    <lineage>
        <taxon>Eukaryota</taxon>
        <taxon>Viridiplantae</taxon>
        <taxon>Streptophyta</taxon>
        <taxon>Embryophyta</taxon>
        <taxon>Tracheophyta</taxon>
        <taxon>Spermatophyta</taxon>
        <taxon>Magnoliopsida</taxon>
        <taxon>Liliopsida</taxon>
        <taxon>Poales</taxon>
        <taxon>Poaceae</taxon>
        <taxon>PACMAD clade</taxon>
        <taxon>Panicoideae</taxon>
        <taxon>Andropogonodae</taxon>
        <taxon>Paspaleae</taxon>
        <taxon>Paspalinae</taxon>
        <taxon>Paspalum</taxon>
    </lineage>
</organism>
<feature type="domain" description="Protein kinase" evidence="5">
    <location>
        <begin position="404"/>
        <end position="462"/>
    </location>
</feature>
<dbReference type="InterPro" id="IPR001245">
    <property type="entry name" value="Ser-Thr/Tyr_kinase_cat_dom"/>
</dbReference>
<dbReference type="PANTHER" id="PTHR33491">
    <property type="entry name" value="OSJNBA0016N04.9 PROTEIN"/>
    <property type="match status" value="1"/>
</dbReference>
<dbReference type="InterPro" id="IPR025287">
    <property type="entry name" value="WAK_GUB"/>
</dbReference>
<gene>
    <name evidence="6" type="ORF">U9M48_037069</name>
</gene>
<dbReference type="InterPro" id="IPR017441">
    <property type="entry name" value="Protein_kinase_ATP_BS"/>
</dbReference>
<dbReference type="GO" id="GO:0030247">
    <property type="term" value="F:polysaccharide binding"/>
    <property type="evidence" value="ECO:0007669"/>
    <property type="project" value="InterPro"/>
</dbReference>
<dbReference type="SUPFAM" id="SSF56112">
    <property type="entry name" value="Protein kinase-like (PK-like)"/>
    <property type="match status" value="1"/>
</dbReference>
<evidence type="ECO:0000256" key="3">
    <source>
        <dbReference type="PROSITE-ProRule" id="PRU10141"/>
    </source>
</evidence>
<evidence type="ECO:0000259" key="5">
    <source>
        <dbReference type="PROSITE" id="PS50011"/>
    </source>
</evidence>
<evidence type="ECO:0000256" key="4">
    <source>
        <dbReference type="SAM" id="SignalP"/>
    </source>
</evidence>
<keyword evidence="3" id="KW-0067">ATP-binding</keyword>
<dbReference type="Pfam" id="PF07714">
    <property type="entry name" value="PK_Tyr_Ser-Thr"/>
    <property type="match status" value="1"/>
</dbReference>
<dbReference type="PROSITE" id="PS50011">
    <property type="entry name" value="PROTEIN_KINASE_DOM"/>
    <property type="match status" value="1"/>
</dbReference>
<dbReference type="EMBL" id="CP144752">
    <property type="protein sequence ID" value="WVZ90807.1"/>
    <property type="molecule type" value="Genomic_DNA"/>
</dbReference>
<dbReference type="Proteomes" id="UP001341281">
    <property type="component" value="Chromosome 08"/>
</dbReference>
<proteinExistence type="predicted"/>
<keyword evidence="3" id="KW-0547">Nucleotide-binding</keyword>
<sequence length="462" mass="49688">MRASASSATLLPLLTVAALVSVSPPWLPAADAAYCGEDQRCGSVEIHYPFGIGRGCYLDTGDGSRAFEVSCNRANGTATVDGGWLELLHIDLTAGKLRVRSRVSSACYNATSGYMDDRTTWPYNSTAFRVSDADNVITVVGCDTLGYIGSQEGAVENRYVMGCNASCPGRGAPARRPPVAAAAAAAACDGTDGCCRTTIQKGISSFDFGFTGSNENRSDGLSPCGYAFLVERNMFKFRETYDATTSELKNASRGGGREPLLPLVLDWAVGNLTCAEAEAEAEAAARKNKTRFACVSENSVCVNSTNGLGYLCNCSIGYRGNPYIEHGCKGTSVGVVVVSVVLSCTYAIQEKKRLAAIKQRYFKQHGGLLLFEELKSQARQGRGQQVRSFTIFTKTEVEEATGRFDERHVLGKGGNGTVYRGALRDGRAVAIKRCRVAADERQRREFGKEVLILSQVNHRNIV</sequence>
<dbReference type="GO" id="GO:0004672">
    <property type="term" value="F:protein kinase activity"/>
    <property type="evidence" value="ECO:0007669"/>
    <property type="project" value="InterPro"/>
</dbReference>
<feature type="binding site" evidence="3">
    <location>
        <position position="432"/>
    </location>
    <ligand>
        <name>ATP</name>
        <dbReference type="ChEBI" id="CHEBI:30616"/>
    </ligand>
</feature>
<evidence type="ECO:0000256" key="2">
    <source>
        <dbReference type="ARBA" id="ARBA00022729"/>
    </source>
</evidence>
<dbReference type="Pfam" id="PF13947">
    <property type="entry name" value="GUB_WAK_bind"/>
    <property type="match status" value="1"/>
</dbReference>
<dbReference type="GO" id="GO:0016020">
    <property type="term" value="C:membrane"/>
    <property type="evidence" value="ECO:0007669"/>
    <property type="project" value="UniProtKB-SubCell"/>
</dbReference>
<accession>A0AAQ3XC18</accession>
<feature type="chain" id="PRO_5042927801" description="Protein kinase domain-containing protein" evidence="4">
    <location>
        <begin position="33"/>
        <end position="462"/>
    </location>
</feature>
<keyword evidence="7" id="KW-1185">Reference proteome</keyword>
<dbReference type="InterPro" id="IPR011009">
    <property type="entry name" value="Kinase-like_dom_sf"/>
</dbReference>
<comment type="subcellular location">
    <subcellularLocation>
        <location evidence="1">Membrane</location>
        <topology evidence="1">Single-pass membrane protein</topology>
    </subcellularLocation>
</comment>
<evidence type="ECO:0000256" key="1">
    <source>
        <dbReference type="ARBA" id="ARBA00004167"/>
    </source>
</evidence>
<reference evidence="6 7" key="1">
    <citation type="submission" date="2024-02" db="EMBL/GenBank/DDBJ databases">
        <title>High-quality chromosome-scale genome assembly of Pensacola bahiagrass (Paspalum notatum Flugge var. saurae).</title>
        <authorList>
            <person name="Vega J.M."/>
            <person name="Podio M."/>
            <person name="Orjuela J."/>
            <person name="Siena L.A."/>
            <person name="Pessino S.C."/>
            <person name="Combes M.C."/>
            <person name="Mariac C."/>
            <person name="Albertini E."/>
            <person name="Pupilli F."/>
            <person name="Ortiz J.P.A."/>
            <person name="Leblanc O."/>
        </authorList>
    </citation>
    <scope>NUCLEOTIDE SEQUENCE [LARGE SCALE GENOMIC DNA]</scope>
    <source>
        <strain evidence="6">R1</strain>
        <tissue evidence="6">Leaf</tissue>
    </source>
</reference>